<dbReference type="InterPro" id="IPR011805">
    <property type="entry name" value="RNase_R"/>
</dbReference>
<dbReference type="SMART" id="SM00357">
    <property type="entry name" value="CSP"/>
    <property type="match status" value="2"/>
</dbReference>
<keyword evidence="7 8" id="KW-0694">RNA-binding</keyword>
<dbReference type="Pfam" id="PF17876">
    <property type="entry name" value="CSD2"/>
    <property type="match status" value="1"/>
</dbReference>
<dbReference type="InterPro" id="IPR012340">
    <property type="entry name" value="NA-bd_OB-fold"/>
</dbReference>
<dbReference type="Pfam" id="PF00575">
    <property type="entry name" value="S1"/>
    <property type="match status" value="1"/>
</dbReference>
<comment type="function">
    <text evidence="8">3'-5' exoribonuclease that releases 5'-nucleoside monophosphates and is involved in maturation of structured RNAs.</text>
</comment>
<dbReference type="InterPro" id="IPR003029">
    <property type="entry name" value="S1_domain"/>
</dbReference>
<protein>
    <recommendedName>
        <fullName evidence="8">Ribonuclease R</fullName>
        <shortName evidence="8">RNase R</shortName>
        <ecNumber evidence="8">3.1.13.1</ecNumber>
    </recommendedName>
</protein>
<keyword evidence="4 8" id="KW-0540">Nuclease</keyword>
<dbReference type="CDD" id="cd04471">
    <property type="entry name" value="S1_RNase_R"/>
    <property type="match status" value="1"/>
</dbReference>
<evidence type="ECO:0000256" key="1">
    <source>
        <dbReference type="ARBA" id="ARBA00001849"/>
    </source>
</evidence>
<evidence type="ECO:0000256" key="4">
    <source>
        <dbReference type="ARBA" id="ARBA00022722"/>
    </source>
</evidence>
<evidence type="ECO:0000313" key="10">
    <source>
        <dbReference type="EMBL" id="MBC8595334.1"/>
    </source>
</evidence>
<evidence type="ECO:0000256" key="8">
    <source>
        <dbReference type="HAMAP-Rule" id="MF_01895"/>
    </source>
</evidence>
<dbReference type="SMART" id="SM00955">
    <property type="entry name" value="RNB"/>
    <property type="match status" value="1"/>
</dbReference>
<keyword evidence="6 8" id="KW-0269">Exonuclease</keyword>
<dbReference type="Proteomes" id="UP000647416">
    <property type="component" value="Unassembled WGS sequence"/>
</dbReference>
<evidence type="ECO:0000256" key="5">
    <source>
        <dbReference type="ARBA" id="ARBA00022801"/>
    </source>
</evidence>
<dbReference type="SUPFAM" id="SSF50249">
    <property type="entry name" value="Nucleic acid-binding proteins"/>
    <property type="match status" value="4"/>
</dbReference>
<name>A0A926IRE6_9FIRM</name>
<evidence type="ECO:0000256" key="2">
    <source>
        <dbReference type="ARBA" id="ARBA00004496"/>
    </source>
</evidence>
<feature type="domain" description="S1 motif" evidence="9">
    <location>
        <begin position="618"/>
        <end position="698"/>
    </location>
</feature>
<evidence type="ECO:0000256" key="3">
    <source>
        <dbReference type="ARBA" id="ARBA00022490"/>
    </source>
</evidence>
<keyword evidence="3 8" id="KW-0963">Cytoplasm</keyword>
<comment type="similarity">
    <text evidence="8">Belongs to the RNR ribonuclease family. RNase R subfamily.</text>
</comment>
<dbReference type="RefSeq" id="WP_262431055.1">
    <property type="nucleotide sequence ID" value="NZ_JACRTE010000001.1"/>
</dbReference>
<dbReference type="GO" id="GO:0005829">
    <property type="term" value="C:cytosol"/>
    <property type="evidence" value="ECO:0007669"/>
    <property type="project" value="TreeGrafter"/>
</dbReference>
<evidence type="ECO:0000313" key="11">
    <source>
        <dbReference type="Proteomes" id="UP000647416"/>
    </source>
</evidence>
<keyword evidence="11" id="KW-1185">Reference proteome</keyword>
<dbReference type="InterPro" id="IPR004476">
    <property type="entry name" value="RNase_II/RNase_R"/>
</dbReference>
<dbReference type="NCBIfam" id="TIGR02063">
    <property type="entry name" value="RNase_R"/>
    <property type="match status" value="1"/>
</dbReference>
<reference evidence="10" key="1">
    <citation type="submission" date="2020-08" db="EMBL/GenBank/DDBJ databases">
        <title>Genome public.</title>
        <authorList>
            <person name="Liu C."/>
            <person name="Sun Q."/>
        </authorList>
    </citation>
    <scope>NUCLEOTIDE SEQUENCE</scope>
    <source>
        <strain evidence="10">NSJ-50</strain>
    </source>
</reference>
<evidence type="ECO:0000256" key="7">
    <source>
        <dbReference type="ARBA" id="ARBA00022884"/>
    </source>
</evidence>
<dbReference type="GO" id="GO:0003723">
    <property type="term" value="F:RNA binding"/>
    <property type="evidence" value="ECO:0007669"/>
    <property type="project" value="UniProtKB-UniRule"/>
</dbReference>
<dbReference type="GO" id="GO:0006402">
    <property type="term" value="P:mRNA catabolic process"/>
    <property type="evidence" value="ECO:0007669"/>
    <property type="project" value="TreeGrafter"/>
</dbReference>
<comment type="subcellular location">
    <subcellularLocation>
        <location evidence="2 8">Cytoplasm</location>
    </subcellularLocation>
</comment>
<dbReference type="InterPro" id="IPR050180">
    <property type="entry name" value="RNR_Ribonuclease"/>
</dbReference>
<proteinExistence type="inferred from homology"/>
<sequence length="698" mass="78836">MTQKEKLSAFFADDLYVPMTLDDIKAVLGVPDGDTAEFENIIKELCDDGVIVKTKKKRYVLAKTLGLVSGKFQSTERGFGFMLCGDGDIFIPSDKTGGAMNGDTVSVRITSRKTKTKRGEGEVVSVLKRASEYIVGTFEKNRNFGFVVPDDRRIKQDIFISKYKNSGVKDGDKVVCKITEFNAERKNPEGIITEILGNYAEKGVDVLSVIKRFGIDDEFDVKTLAEADKISEEIKESEIQNRRDFRKDTVITIDGADAKDLDDAVCVKKSENGYILSVHIADVTHYVKENGAIDKEAYKRGTSVYFADRVVPMLPKKLSNGICSLNPRVDRLTLSVIMEIDEKGNLTNSEVCEGIIKTKERMTYEDVTKILDGDKELCKKYKHILDDLYLMQTLALILKGKRLKKGGIDFDFPETKIELDENGRPIKISKREITIANSIIEEFMLMCNKTVAETFFWASVPFVYRVHEKPSAEKITAFNEFVKNMGFSIKGASEPHPKEFARLLDKIKNTPYERIISTALLRSLMKAKYSSQNAGHFSLAFEYYCHFTSPIRRYPDLAIHRIIKEFLNGGLTEERINYLTAFTERTAVHSSETEITAQEAEREVCDIKKAEFMEDKVGGEFDGIISSVTSFGFFVELENSVEGLVRVADLDDDYYVYDEKTYSLRGERSGKIYKIGDEVKVIVANVDVLSHKIDFVLS</sequence>
<dbReference type="HAMAP" id="MF_01895">
    <property type="entry name" value="RNase_R"/>
    <property type="match status" value="1"/>
</dbReference>
<gene>
    <name evidence="8 10" type="primary">rnr</name>
    <name evidence="10" type="ORF">H8706_00395</name>
</gene>
<dbReference type="PANTHER" id="PTHR23355">
    <property type="entry name" value="RIBONUCLEASE"/>
    <property type="match status" value="1"/>
</dbReference>
<comment type="catalytic activity">
    <reaction evidence="1 8">
        <text>Exonucleolytic cleavage in the 3'- to 5'-direction to yield nucleoside 5'-phosphates.</text>
        <dbReference type="EC" id="3.1.13.1"/>
    </reaction>
</comment>
<dbReference type="InterPro" id="IPR001900">
    <property type="entry name" value="RNase_II/R"/>
</dbReference>
<dbReference type="AlphaFoldDB" id="A0A926IRE6"/>
<accession>A0A926IRE6</accession>
<evidence type="ECO:0000259" key="9">
    <source>
        <dbReference type="PROSITE" id="PS50126"/>
    </source>
</evidence>
<comment type="caution">
    <text evidence="10">The sequence shown here is derived from an EMBL/GenBank/DDBJ whole genome shotgun (WGS) entry which is preliminary data.</text>
</comment>
<dbReference type="PROSITE" id="PS50126">
    <property type="entry name" value="S1"/>
    <property type="match status" value="1"/>
</dbReference>
<dbReference type="InterPro" id="IPR040476">
    <property type="entry name" value="CSD2"/>
</dbReference>
<dbReference type="PANTHER" id="PTHR23355:SF9">
    <property type="entry name" value="DIS3-LIKE EXONUCLEASE 2"/>
    <property type="match status" value="1"/>
</dbReference>
<dbReference type="SMART" id="SM00316">
    <property type="entry name" value="S1"/>
    <property type="match status" value="1"/>
</dbReference>
<evidence type="ECO:0000256" key="6">
    <source>
        <dbReference type="ARBA" id="ARBA00022839"/>
    </source>
</evidence>
<dbReference type="EC" id="3.1.13.1" evidence="8"/>
<keyword evidence="5 8" id="KW-0378">Hydrolase</keyword>
<dbReference type="EMBL" id="JACRTE010000001">
    <property type="protein sequence ID" value="MBC8595334.1"/>
    <property type="molecule type" value="Genomic_DNA"/>
</dbReference>
<dbReference type="Pfam" id="PF00773">
    <property type="entry name" value="RNB"/>
    <property type="match status" value="1"/>
</dbReference>
<dbReference type="Pfam" id="PF08206">
    <property type="entry name" value="OB_RNB"/>
    <property type="match status" value="1"/>
</dbReference>
<dbReference type="InterPro" id="IPR013223">
    <property type="entry name" value="RNase_B_OB_dom"/>
</dbReference>
<dbReference type="InterPro" id="IPR011129">
    <property type="entry name" value="CSD"/>
</dbReference>
<organism evidence="10 11">
    <name type="scientific">Qingrenia yutianensis</name>
    <dbReference type="NCBI Taxonomy" id="2763676"/>
    <lineage>
        <taxon>Bacteria</taxon>
        <taxon>Bacillati</taxon>
        <taxon>Bacillota</taxon>
        <taxon>Clostridia</taxon>
        <taxon>Eubacteriales</taxon>
        <taxon>Oscillospiraceae</taxon>
        <taxon>Qingrenia</taxon>
    </lineage>
</organism>
<dbReference type="Gene3D" id="2.40.50.140">
    <property type="entry name" value="Nucleic acid-binding proteins"/>
    <property type="match status" value="3"/>
</dbReference>
<dbReference type="GO" id="GO:0008859">
    <property type="term" value="F:exoribonuclease II activity"/>
    <property type="evidence" value="ECO:0007669"/>
    <property type="project" value="UniProtKB-UniRule"/>
</dbReference>
<dbReference type="NCBIfam" id="TIGR00358">
    <property type="entry name" value="3_prime_RNase"/>
    <property type="match status" value="1"/>
</dbReference>